<feature type="region of interest" description="Disordered" evidence="10">
    <location>
        <begin position="507"/>
        <end position="562"/>
    </location>
</feature>
<evidence type="ECO:0000256" key="1">
    <source>
        <dbReference type="ARBA" id="ARBA00008431"/>
    </source>
</evidence>
<feature type="domain" description="CR-type" evidence="12">
    <location>
        <begin position="262"/>
        <end position="347"/>
    </location>
</feature>
<keyword evidence="14" id="KW-1185">Reference proteome</keyword>
<dbReference type="GeneID" id="73336656"/>
<dbReference type="Gene3D" id="2.10.230.10">
    <property type="entry name" value="Heat shock protein DnaJ, cysteine-rich domain"/>
    <property type="match status" value="1"/>
</dbReference>
<dbReference type="InterPro" id="IPR008971">
    <property type="entry name" value="HSP40/DnaJ_pept-bd"/>
</dbReference>
<dbReference type="GO" id="GO:0006412">
    <property type="term" value="P:translation"/>
    <property type="evidence" value="ECO:0007669"/>
    <property type="project" value="InterPro"/>
</dbReference>
<dbReference type="SUPFAM" id="SSF52042">
    <property type="entry name" value="Ribosomal protein L32e"/>
    <property type="match status" value="1"/>
</dbReference>
<accession>A0A9Q8SGV0</accession>
<dbReference type="PROSITE" id="PS00580">
    <property type="entry name" value="RIBOSOMAL_L32E"/>
    <property type="match status" value="1"/>
</dbReference>
<dbReference type="GO" id="GO:0006457">
    <property type="term" value="P:protein folding"/>
    <property type="evidence" value="ECO:0007669"/>
    <property type="project" value="InterPro"/>
</dbReference>
<dbReference type="InterPro" id="IPR002939">
    <property type="entry name" value="DnaJ_C"/>
</dbReference>
<keyword evidence="6" id="KW-0689">Ribosomal protein</keyword>
<dbReference type="InterPro" id="IPR018263">
    <property type="entry name" value="Ribosomal_eL32_CS"/>
</dbReference>
<evidence type="ECO:0000256" key="8">
    <source>
        <dbReference type="ARBA" id="ARBA00023274"/>
    </source>
</evidence>
<dbReference type="EMBL" id="CP019474">
    <property type="protein sequence ID" value="UQC77149.1"/>
    <property type="molecule type" value="Genomic_DNA"/>
</dbReference>
<dbReference type="CDD" id="cd06257">
    <property type="entry name" value="DnaJ"/>
    <property type="match status" value="1"/>
</dbReference>
<dbReference type="GO" id="GO:0003735">
    <property type="term" value="F:structural constituent of ribosome"/>
    <property type="evidence" value="ECO:0007669"/>
    <property type="project" value="InterPro"/>
</dbReference>
<dbReference type="GO" id="GO:0008270">
    <property type="term" value="F:zinc ion binding"/>
    <property type="evidence" value="ECO:0007669"/>
    <property type="project" value="UniProtKB-KW"/>
</dbReference>
<dbReference type="GO" id="GO:0005840">
    <property type="term" value="C:ribosome"/>
    <property type="evidence" value="ECO:0007669"/>
    <property type="project" value="UniProtKB-KW"/>
</dbReference>
<dbReference type="RefSeq" id="XP_049138789.1">
    <property type="nucleotide sequence ID" value="XM_049281646.1"/>
</dbReference>
<dbReference type="InterPro" id="IPR001623">
    <property type="entry name" value="DnaJ_domain"/>
</dbReference>
<dbReference type="SMART" id="SM01393">
    <property type="entry name" value="Ribosomal_L32e"/>
    <property type="match status" value="1"/>
</dbReference>
<dbReference type="PRINTS" id="PR00625">
    <property type="entry name" value="JDOMAIN"/>
</dbReference>
<reference evidence="13" key="1">
    <citation type="journal article" date="2021" name="Mol. Plant Microbe Interact.">
        <title>Complete Genome Sequence of the Plant-Pathogenic Fungus Colletotrichum lupini.</title>
        <authorList>
            <person name="Baroncelli R."/>
            <person name="Pensec F."/>
            <person name="Da Lio D."/>
            <person name="Boufleur T."/>
            <person name="Vicente I."/>
            <person name="Sarrocco S."/>
            <person name="Picot A."/>
            <person name="Baraldi E."/>
            <person name="Sukno S."/>
            <person name="Thon M."/>
            <person name="Le Floch G."/>
        </authorList>
    </citation>
    <scope>NUCLEOTIDE SEQUENCE</scope>
    <source>
        <strain evidence="13">IMI 504893</strain>
    </source>
</reference>
<sequence>MTGELRLSCTQRSSGSKEMRRIGGWERRLGPGLLTSILYLGSVQGTPADCQQPSAARSQQVTRSAVNLQSSRTPSKALRCGHAGYPAKQRPAIGRYTAESRARLARVPFEEASIMDSGGPSMAGEEDIDLYELLGIDKDASQDQIKKAYRKAALLHHPDKVPEERREESEAKFKAVSQAYEILKDEDKRHLYDTHGMAAFDPSRGGPGGPGGVEVDLNDILSQMFGMGMGGPGGPGAGPRRPRRGPDEDQPYKVTLEELYKGKTVKFSANKQVVCGTCKGSGAKANVKPQQCEKCRGAGMAEAFRQVGPGMVRKETVICDRCEGSGNFCKEKDRCKKCKGKRTTSETKVLEIYIPRGSQNGERIVLEGEADQFPDQTPGDIVFHLAEEPHDEFTRIGNDLSAELNVSLAEALGGFSRVVLTHLDGRGIHMERQRGEILRPGDILKVAGEGMPQKRGEEKGDLYLIVNVEFPEDGWLKDDKEYDALNKLLPPPPPPITAEEVDEVEYEEVDSLDSMGANSGDPRFGGEWEDEDEEDGQPQCQPQHDDPDGVGGRIANSGDSWKAQTASSSAVMGFYVGDRCRTCRLVNCTTVDRKESLPLARPVGPVAGLRKEPTSSAIRNGGHPNFTIALKPEFDDPGTAVKVRFDCYSILHRHAVGIVIQLLTFGFIKMVAAKKHVPIVKKRTKLFNRHQSDRFMRVDRSWRKPKGIDNRVRRRFRGNTAMPSIGFGSNKKTKYMMPSGHKAFLVSNVNDVNLLLMHNRTYAAEIAHNVSSRKRIDIIGRAKQLGVKVTNPKAKRKNQLFGARGFGFHRLVTCVVLSYPGNGNASETVSAMIQGWRLGMARTVVLGNTKKQPQQKFNDLTFTQAILYMLGNSRISPTPLAPVLHSSPVTFVLILLSGCSCLLSRSVCLVICITFTWLTCSQPEFDSPAYLIRRLVVNRCLVAGLAIC</sequence>
<keyword evidence="4 9" id="KW-0863">Zinc-finger</keyword>
<evidence type="ECO:0000256" key="3">
    <source>
        <dbReference type="ARBA" id="ARBA00022737"/>
    </source>
</evidence>
<dbReference type="GO" id="GO:0051082">
    <property type="term" value="F:unfolded protein binding"/>
    <property type="evidence" value="ECO:0007669"/>
    <property type="project" value="InterPro"/>
</dbReference>
<comment type="similarity">
    <text evidence="1">Belongs to the eukaryotic ribosomal protein eL32 family.</text>
</comment>
<dbReference type="GO" id="GO:0030544">
    <property type="term" value="F:Hsp70 protein binding"/>
    <property type="evidence" value="ECO:0007669"/>
    <property type="project" value="InterPro"/>
</dbReference>
<dbReference type="InterPro" id="IPR018253">
    <property type="entry name" value="DnaJ_domain_CS"/>
</dbReference>
<evidence type="ECO:0000256" key="4">
    <source>
        <dbReference type="ARBA" id="ARBA00022771"/>
    </source>
</evidence>
<dbReference type="InterPro" id="IPR001305">
    <property type="entry name" value="HSP_DnaJ_Cys-rich_dom"/>
</dbReference>
<gene>
    <name evidence="13" type="ORF">CLUP02_02616</name>
</gene>
<dbReference type="AlphaFoldDB" id="A0A9Q8SGV0"/>
<dbReference type="SUPFAM" id="SSF57938">
    <property type="entry name" value="DnaJ/Hsp40 cysteine-rich domain"/>
    <property type="match status" value="1"/>
</dbReference>
<dbReference type="SMART" id="SM00271">
    <property type="entry name" value="DnaJ"/>
    <property type="match status" value="1"/>
</dbReference>
<dbReference type="PROSITE" id="PS50076">
    <property type="entry name" value="DNAJ_2"/>
    <property type="match status" value="1"/>
</dbReference>
<feature type="zinc finger region" description="CR-type" evidence="9">
    <location>
        <begin position="262"/>
        <end position="347"/>
    </location>
</feature>
<evidence type="ECO:0000313" key="13">
    <source>
        <dbReference type="EMBL" id="UQC77149.1"/>
    </source>
</evidence>
<dbReference type="GO" id="GO:0009408">
    <property type="term" value="P:response to heat"/>
    <property type="evidence" value="ECO:0007669"/>
    <property type="project" value="InterPro"/>
</dbReference>
<evidence type="ECO:0000256" key="6">
    <source>
        <dbReference type="ARBA" id="ARBA00022980"/>
    </source>
</evidence>
<dbReference type="Pfam" id="PF00684">
    <property type="entry name" value="DnaJ_CXXCXGXG"/>
    <property type="match status" value="1"/>
</dbReference>
<evidence type="ECO:0000313" key="14">
    <source>
        <dbReference type="Proteomes" id="UP000830671"/>
    </source>
</evidence>
<dbReference type="SUPFAM" id="SSF46565">
    <property type="entry name" value="Chaperone J-domain"/>
    <property type="match status" value="1"/>
</dbReference>
<evidence type="ECO:0000256" key="10">
    <source>
        <dbReference type="SAM" id="MobiDB-lite"/>
    </source>
</evidence>
<keyword evidence="2 9" id="KW-0479">Metal-binding</keyword>
<dbReference type="Gene3D" id="1.10.287.110">
    <property type="entry name" value="DnaJ domain"/>
    <property type="match status" value="1"/>
</dbReference>
<dbReference type="Proteomes" id="UP000830671">
    <property type="component" value="Chromosome 2"/>
</dbReference>
<keyword evidence="8" id="KW-0687">Ribonucleoprotein</keyword>
<dbReference type="Pfam" id="PF01655">
    <property type="entry name" value="Ribosomal_L32e"/>
    <property type="match status" value="1"/>
</dbReference>
<dbReference type="InterPro" id="IPR036410">
    <property type="entry name" value="HSP_DnaJ_Cys-rich_dom_sf"/>
</dbReference>
<dbReference type="PANTHER" id="PTHR43888">
    <property type="entry name" value="DNAJ-LIKE-2, ISOFORM A-RELATED"/>
    <property type="match status" value="1"/>
</dbReference>
<dbReference type="Gene3D" id="2.60.260.20">
    <property type="entry name" value="Urease metallochaperone UreE, N-terminal domain"/>
    <property type="match status" value="2"/>
</dbReference>
<evidence type="ECO:0000256" key="5">
    <source>
        <dbReference type="ARBA" id="ARBA00022833"/>
    </source>
</evidence>
<evidence type="ECO:0000256" key="9">
    <source>
        <dbReference type="PROSITE-ProRule" id="PRU00546"/>
    </source>
</evidence>
<evidence type="ECO:0000259" key="12">
    <source>
        <dbReference type="PROSITE" id="PS51188"/>
    </source>
</evidence>
<dbReference type="Pfam" id="PF01556">
    <property type="entry name" value="DnaJ_C"/>
    <property type="match status" value="1"/>
</dbReference>
<dbReference type="CDD" id="cd10747">
    <property type="entry name" value="DnaJ_C"/>
    <property type="match status" value="1"/>
</dbReference>
<organism evidence="13 14">
    <name type="scientific">Colletotrichum lupini</name>
    <dbReference type="NCBI Taxonomy" id="145971"/>
    <lineage>
        <taxon>Eukaryota</taxon>
        <taxon>Fungi</taxon>
        <taxon>Dikarya</taxon>
        <taxon>Ascomycota</taxon>
        <taxon>Pezizomycotina</taxon>
        <taxon>Sordariomycetes</taxon>
        <taxon>Hypocreomycetidae</taxon>
        <taxon>Glomerellales</taxon>
        <taxon>Glomerellaceae</taxon>
        <taxon>Colletotrichum</taxon>
        <taxon>Colletotrichum acutatum species complex</taxon>
    </lineage>
</organism>
<dbReference type="PROSITE" id="PS51188">
    <property type="entry name" value="ZF_CR"/>
    <property type="match status" value="1"/>
</dbReference>
<dbReference type="InterPro" id="IPR001515">
    <property type="entry name" value="Ribosomal_eL32"/>
</dbReference>
<dbReference type="InterPro" id="IPR036869">
    <property type="entry name" value="J_dom_sf"/>
</dbReference>
<keyword evidence="3" id="KW-0677">Repeat</keyword>
<dbReference type="CDD" id="cd00513">
    <property type="entry name" value="Ribosomal_L32_L32e"/>
    <property type="match status" value="1"/>
</dbReference>
<name>A0A9Q8SGV0_9PEZI</name>
<dbReference type="InterPro" id="IPR036351">
    <property type="entry name" value="Ribosomal_eL32_sf"/>
</dbReference>
<dbReference type="SUPFAM" id="SSF49493">
    <property type="entry name" value="HSP40/DnaJ peptide-binding domain"/>
    <property type="match status" value="2"/>
</dbReference>
<dbReference type="HAMAP" id="MF_01152">
    <property type="entry name" value="DnaJ"/>
    <property type="match status" value="1"/>
</dbReference>
<feature type="domain" description="J" evidence="11">
    <location>
        <begin position="129"/>
        <end position="196"/>
    </location>
</feature>
<dbReference type="FunFam" id="2.60.260.20:FF:000003">
    <property type="entry name" value="DnaJ subfamily A member 2"/>
    <property type="match status" value="1"/>
</dbReference>
<feature type="region of interest" description="Disordered" evidence="10">
    <location>
        <begin position="1"/>
        <end position="20"/>
    </location>
</feature>
<keyword evidence="7" id="KW-0143">Chaperone</keyword>
<dbReference type="KEGG" id="clup:CLUP02_02616"/>
<feature type="compositionally biased region" description="Acidic residues" evidence="10">
    <location>
        <begin position="527"/>
        <end position="536"/>
    </location>
</feature>
<dbReference type="FunFam" id="2.10.230.10:FF:000001">
    <property type="entry name" value="DnaJ subfamily A member 2"/>
    <property type="match status" value="1"/>
</dbReference>
<dbReference type="InterPro" id="IPR044713">
    <property type="entry name" value="DNJA1/2-like"/>
</dbReference>
<keyword evidence="5 9" id="KW-0862">Zinc</keyword>
<dbReference type="GO" id="GO:1990904">
    <property type="term" value="C:ribonucleoprotein complex"/>
    <property type="evidence" value="ECO:0007669"/>
    <property type="project" value="UniProtKB-KW"/>
</dbReference>
<proteinExistence type="inferred from homology"/>
<evidence type="ECO:0000259" key="11">
    <source>
        <dbReference type="PROSITE" id="PS50076"/>
    </source>
</evidence>
<evidence type="ECO:0000256" key="2">
    <source>
        <dbReference type="ARBA" id="ARBA00022723"/>
    </source>
</evidence>
<dbReference type="InterPro" id="IPR012724">
    <property type="entry name" value="DnaJ"/>
</dbReference>
<protein>
    <submittedName>
        <fullName evidence="13">DnaJ domain-containing protein</fullName>
    </submittedName>
</protein>
<dbReference type="GO" id="GO:0005524">
    <property type="term" value="F:ATP binding"/>
    <property type="evidence" value="ECO:0007669"/>
    <property type="project" value="InterPro"/>
</dbReference>
<dbReference type="PROSITE" id="PS00636">
    <property type="entry name" value="DNAJ_1"/>
    <property type="match status" value="1"/>
</dbReference>
<feature type="compositionally biased region" description="Gly residues" evidence="10">
    <location>
        <begin position="227"/>
        <end position="237"/>
    </location>
</feature>
<dbReference type="Pfam" id="PF00226">
    <property type="entry name" value="DnaJ"/>
    <property type="match status" value="1"/>
</dbReference>
<dbReference type="CDD" id="cd10719">
    <property type="entry name" value="DnaJ_zf"/>
    <property type="match status" value="1"/>
</dbReference>
<feature type="region of interest" description="Disordered" evidence="10">
    <location>
        <begin position="227"/>
        <end position="250"/>
    </location>
</feature>
<evidence type="ECO:0000256" key="7">
    <source>
        <dbReference type="ARBA" id="ARBA00023186"/>
    </source>
</evidence>